<protein>
    <recommendedName>
        <fullName evidence="9">Ribosomal protein L22</fullName>
    </recommendedName>
</protein>
<dbReference type="SUPFAM" id="SSF54843">
    <property type="entry name" value="Ribosomal protein L22"/>
    <property type="match status" value="1"/>
</dbReference>
<dbReference type="EMBL" id="HBIV01005696">
    <property type="protein sequence ID" value="CAE0650167.1"/>
    <property type="molecule type" value="Transcribed_RNA"/>
</dbReference>
<evidence type="ECO:0000313" key="7">
    <source>
        <dbReference type="EMBL" id="CAE0650167.1"/>
    </source>
</evidence>
<dbReference type="InterPro" id="IPR001063">
    <property type="entry name" value="Ribosomal_uL22"/>
</dbReference>
<keyword evidence="2 4" id="KW-0689">Ribosomal protein</keyword>
<gene>
    <name evidence="5" type="ORF">LGLO00237_LOCUS4098</name>
    <name evidence="6" type="ORF">LGLO00237_LOCUS4099</name>
    <name evidence="7" type="ORF">LGLO00237_LOCUS4100</name>
    <name evidence="8" type="ORF">LGLO00237_LOCUS4101</name>
</gene>
<reference evidence="5" key="1">
    <citation type="submission" date="2021-01" db="EMBL/GenBank/DDBJ databases">
        <authorList>
            <person name="Corre E."/>
            <person name="Pelletier E."/>
            <person name="Niang G."/>
            <person name="Scheremetjew M."/>
            <person name="Finn R."/>
            <person name="Kale V."/>
            <person name="Holt S."/>
            <person name="Cochrane G."/>
            <person name="Meng A."/>
            <person name="Brown T."/>
            <person name="Cohen L."/>
        </authorList>
    </citation>
    <scope>NUCLEOTIDE SEQUENCE</scope>
    <source>
        <strain evidence="5">CCCM811</strain>
    </source>
</reference>
<dbReference type="GO" id="GO:0003735">
    <property type="term" value="F:structural constituent of ribosome"/>
    <property type="evidence" value="ECO:0007669"/>
    <property type="project" value="InterPro"/>
</dbReference>
<dbReference type="EMBL" id="HBIV01005695">
    <property type="protein sequence ID" value="CAE0650166.1"/>
    <property type="molecule type" value="Transcribed_RNA"/>
</dbReference>
<name>A0A6V3JCM3_9EUKA</name>
<dbReference type="PANTHER" id="PTHR11593">
    <property type="entry name" value="60S RIBOSOMAL PROTEIN L17"/>
    <property type="match status" value="1"/>
</dbReference>
<evidence type="ECO:0008006" key="9">
    <source>
        <dbReference type="Google" id="ProtNLM"/>
    </source>
</evidence>
<sequence>MFRIIQNKLIYKKIRISFKNTVEAASFIKNRTLFSAKNLIYQVLSKKKCIVFKRYNTGLGRVAKPNDLKNFHNQGRYPVKSCLLILNLIKNIEKINNIKKDESSLIVIDNIIVNKNNKYIRKKNSAFGKILKMSSSVCSVEIQISSL</sequence>
<evidence type="ECO:0000313" key="8">
    <source>
        <dbReference type="EMBL" id="CAE0650168.1"/>
    </source>
</evidence>
<keyword evidence="3 4" id="KW-0687">Ribonucleoprotein</keyword>
<evidence type="ECO:0000313" key="6">
    <source>
        <dbReference type="EMBL" id="CAE0650166.1"/>
    </source>
</evidence>
<dbReference type="Pfam" id="PF00237">
    <property type="entry name" value="Ribosomal_L22"/>
    <property type="match status" value="1"/>
</dbReference>
<dbReference type="EMBL" id="HBIV01005694">
    <property type="protein sequence ID" value="CAE0650164.1"/>
    <property type="molecule type" value="Transcribed_RNA"/>
</dbReference>
<dbReference type="InterPro" id="IPR036394">
    <property type="entry name" value="Ribosomal_uL22_sf"/>
</dbReference>
<dbReference type="AlphaFoldDB" id="A0A6V3JCM3"/>
<comment type="similarity">
    <text evidence="1 4">Belongs to the universal ribosomal protein uL22 family.</text>
</comment>
<evidence type="ECO:0000256" key="3">
    <source>
        <dbReference type="ARBA" id="ARBA00023274"/>
    </source>
</evidence>
<proteinExistence type="inferred from homology"/>
<evidence type="ECO:0000256" key="4">
    <source>
        <dbReference type="RuleBase" id="RU004005"/>
    </source>
</evidence>
<dbReference type="GO" id="GO:0022625">
    <property type="term" value="C:cytosolic large ribosomal subunit"/>
    <property type="evidence" value="ECO:0007669"/>
    <property type="project" value="TreeGrafter"/>
</dbReference>
<organism evidence="5">
    <name type="scientific">Lotharella globosa</name>
    <dbReference type="NCBI Taxonomy" id="91324"/>
    <lineage>
        <taxon>Eukaryota</taxon>
        <taxon>Sar</taxon>
        <taxon>Rhizaria</taxon>
        <taxon>Cercozoa</taxon>
        <taxon>Chlorarachniophyceae</taxon>
        <taxon>Lotharella</taxon>
    </lineage>
</organism>
<dbReference type="EMBL" id="HBIV01005697">
    <property type="protein sequence ID" value="CAE0650168.1"/>
    <property type="molecule type" value="Transcribed_RNA"/>
</dbReference>
<evidence type="ECO:0000256" key="2">
    <source>
        <dbReference type="ARBA" id="ARBA00022980"/>
    </source>
</evidence>
<evidence type="ECO:0000256" key="1">
    <source>
        <dbReference type="ARBA" id="ARBA00009451"/>
    </source>
</evidence>
<accession>A0A6V3JCM3</accession>
<evidence type="ECO:0000313" key="5">
    <source>
        <dbReference type="EMBL" id="CAE0650164.1"/>
    </source>
</evidence>
<dbReference type="GO" id="GO:0002181">
    <property type="term" value="P:cytoplasmic translation"/>
    <property type="evidence" value="ECO:0007669"/>
    <property type="project" value="TreeGrafter"/>
</dbReference>
<dbReference type="PANTHER" id="PTHR11593:SF10">
    <property type="entry name" value="60S RIBOSOMAL PROTEIN L17"/>
    <property type="match status" value="1"/>
</dbReference>
<dbReference type="Gene3D" id="3.90.470.10">
    <property type="entry name" value="Ribosomal protein L22/L17"/>
    <property type="match status" value="1"/>
</dbReference>
<dbReference type="InterPro" id="IPR005721">
    <property type="entry name" value="Ribosomal_uL22_euk/arc"/>
</dbReference>